<dbReference type="PANTHER" id="PTHR33604:SF3">
    <property type="entry name" value="OSJNBA0004B13.7 PROTEIN"/>
    <property type="match status" value="1"/>
</dbReference>
<accession>A0A0A2W5R4</accession>
<evidence type="ECO:0000256" key="1">
    <source>
        <dbReference type="SAM" id="MobiDB-lite"/>
    </source>
</evidence>
<evidence type="ECO:0000313" key="4">
    <source>
        <dbReference type="Proteomes" id="UP000030106"/>
    </source>
</evidence>
<reference evidence="3 4" key="1">
    <citation type="submission" date="2012-10" db="EMBL/GenBank/DDBJ databases">
        <title>Genome sequencing and analysis of entomopathogenic fungi Beauveria bassiana D1-5.</title>
        <authorList>
            <person name="Li Q."/>
            <person name="Wang L."/>
            <person name="Zhang Z."/>
            <person name="Wang Q."/>
            <person name="Ren J."/>
            <person name="Wang M."/>
            <person name="Xu W."/>
            <person name="Wang J."/>
            <person name="Lu Y."/>
            <person name="Du Q."/>
            <person name="Sun Z."/>
        </authorList>
    </citation>
    <scope>NUCLEOTIDE SEQUENCE [LARGE SCALE GENOMIC DNA]</scope>
    <source>
        <strain evidence="3 4">D1-5</strain>
    </source>
</reference>
<feature type="transmembrane region" description="Helical" evidence="2">
    <location>
        <begin position="52"/>
        <end position="70"/>
    </location>
</feature>
<gene>
    <name evidence="3" type="ORF">BBAD15_g6382</name>
</gene>
<sequence>MASSSLSRWLSRNVWIHEKDLAKKDDDVKLPYHNGHSWQAARTPRRRAVLRYAFYMLFVIFSVTIFRRLIYSPEEDIVRPYSQYRHSGPAKESPPTQLTAPKATPGTLPIDTKHTDHSLEAHAGDKISNNARYYKGVIKFHALAQDLLKLSSAPPGPGIDSVLFAASSLQSAANVLPMACERAASQKDRILFALFGDSDIDLQQLLKVNGIDEACKILAIDARADQSRQLDNPRLAFAAARAMHFLATFVKPLAVIVDGSSTEDRPFLDGIKDQMVDAPRTTLIELPARAQSRLSWISKLDATALAEWNEAHFDILIHAPPTGAGNLKRLLRSLAAADLAGHSIPHITVELPQTLDISLERFLARFNWPQSSLAGSKTSMLTLRHRILHKEPSPVESALGLLESFWPSDATRNHVLILSPHTEVSPQLFHYVKYALLHRRYGLAASNDDSLELMFGISFTVPKTHIHNTKPLTLPATADKESSFLWQAPSSDAMLIFGDHWVELHGYVSHSLQTQKAGIAVPTMAQSKDVAENQPAWLEYMLQLCRLRNYFTLYPSKKTADALVGVYADLPDVPDGREKSNADVRVGAQRGSSFDAGSQVDILNTLPKGGALPSIHKLPVVSWEGEVSTLDHMVAESYKQTLEFRRQIGTCKDVEAHVARDRFAADLFCAVKEQKSAR</sequence>
<feature type="region of interest" description="Disordered" evidence="1">
    <location>
        <begin position="84"/>
        <end position="105"/>
    </location>
</feature>
<dbReference type="AlphaFoldDB" id="A0A0A2W5R4"/>
<evidence type="ECO:0008006" key="5">
    <source>
        <dbReference type="Google" id="ProtNLM"/>
    </source>
</evidence>
<organism evidence="3 4">
    <name type="scientific">Beauveria bassiana D1-5</name>
    <dbReference type="NCBI Taxonomy" id="1245745"/>
    <lineage>
        <taxon>Eukaryota</taxon>
        <taxon>Fungi</taxon>
        <taxon>Dikarya</taxon>
        <taxon>Ascomycota</taxon>
        <taxon>Pezizomycotina</taxon>
        <taxon>Sordariomycetes</taxon>
        <taxon>Hypocreomycetidae</taxon>
        <taxon>Hypocreales</taxon>
        <taxon>Cordycipitaceae</taxon>
        <taxon>Beauveria</taxon>
    </lineage>
</organism>
<keyword evidence="2" id="KW-1133">Transmembrane helix</keyword>
<evidence type="ECO:0000313" key="3">
    <source>
        <dbReference type="EMBL" id="KGQ08309.1"/>
    </source>
</evidence>
<dbReference type="Proteomes" id="UP000030106">
    <property type="component" value="Unassembled WGS sequence"/>
</dbReference>
<proteinExistence type="predicted"/>
<comment type="caution">
    <text evidence="3">The sequence shown here is derived from an EMBL/GenBank/DDBJ whole genome shotgun (WGS) entry which is preliminary data.</text>
</comment>
<name>A0A0A2W5R4_BEABA</name>
<protein>
    <recommendedName>
        <fullName evidence="5">Glycosyltransferase 2</fullName>
    </recommendedName>
</protein>
<dbReference type="PANTHER" id="PTHR33604">
    <property type="entry name" value="OSJNBA0004B13.7 PROTEIN"/>
    <property type="match status" value="1"/>
</dbReference>
<keyword evidence="2" id="KW-0472">Membrane</keyword>
<dbReference type="EMBL" id="ANFO01000589">
    <property type="protein sequence ID" value="KGQ08309.1"/>
    <property type="molecule type" value="Genomic_DNA"/>
</dbReference>
<dbReference type="eggNOG" id="ENOG502QPYF">
    <property type="taxonomic scope" value="Eukaryota"/>
</dbReference>
<dbReference type="STRING" id="1245745.A0A0A2W5R4"/>
<dbReference type="HOGENOM" id="CLU_018583_0_0_1"/>
<dbReference type="OrthoDB" id="5397682at2759"/>
<keyword evidence="2" id="KW-0812">Transmembrane</keyword>
<evidence type="ECO:0000256" key="2">
    <source>
        <dbReference type="SAM" id="Phobius"/>
    </source>
</evidence>